<dbReference type="PROSITE" id="PS50283">
    <property type="entry name" value="NA_SOLUT_SYMP_3"/>
    <property type="match status" value="1"/>
</dbReference>
<dbReference type="GO" id="GO:0005886">
    <property type="term" value="C:plasma membrane"/>
    <property type="evidence" value="ECO:0007669"/>
    <property type="project" value="UniProtKB-SubCell"/>
</dbReference>
<sequence length="532" mass="56696">MSWYLVIFILYFAFIAWACLRSLRNVESMSDFTTGGHRMGLWIGVGTSAATWLSVASVMGVPGYLYSTGVAAIIGWVAGWFFATALIPLVAYKIRRPRVPARTFPEFVQMRYEPKQRRSNIRVLVAALMVVGYFIFVHLQVVGFGIVVSTITGVDYRIAIFGFLAFLLFTSLGGFWSVAVTDTVNTVLILGGVILGAITVLNAAGGWENIMTTLETTTAPVVEGGEELPAGVMLTPLGTFSLGALMAIFLSNALGAAIAPHWVGRMLAPKNAKTAVMQMMISLGVLILIFVPLIIIGLGAKTLVPSLPEGQSTDYILPFVIESYTHPLIGALTLIALAAAAVSTANSMLLHCGTSLYYDILQTLRPEHRPDEVTSRRRLRWVVLGLGVVAVLSAINPPVLLAMGFTYVYGGFGAVFFFVVFLGLYWKRMNRAGAYANIILGAGTYAVAEAVGAPSPFLIAFITALVGVLVAVKLTPAPPAEAVEPYFQEEVSTDTAQIIAQVRGDAAPTAGAASDDDEGRARRVTSGGGPAA</sequence>
<gene>
    <name evidence="16" type="primary">panF</name>
    <name evidence="16" type="ORF">GCM10011401_14930</name>
</gene>
<dbReference type="Gene3D" id="1.20.1730.10">
    <property type="entry name" value="Sodium/glucose cotransporter"/>
    <property type="match status" value="1"/>
</dbReference>
<feature type="transmembrane region" description="Helical" evidence="15">
    <location>
        <begin position="275"/>
        <end position="300"/>
    </location>
</feature>
<feature type="transmembrane region" description="Helical" evidence="15">
    <location>
        <begin position="454"/>
        <end position="472"/>
    </location>
</feature>
<evidence type="ECO:0000256" key="6">
    <source>
        <dbReference type="ARBA" id="ARBA00022847"/>
    </source>
</evidence>
<keyword evidence="6" id="KW-0769">Symport</keyword>
<name>A0A917AT68_9MICC</name>
<dbReference type="CDD" id="cd10322">
    <property type="entry name" value="SLC5sbd"/>
    <property type="match status" value="1"/>
</dbReference>
<evidence type="ECO:0000256" key="10">
    <source>
        <dbReference type="ARBA" id="ARBA00023136"/>
    </source>
</evidence>
<feature type="transmembrane region" description="Helical" evidence="15">
    <location>
        <begin position="6"/>
        <end position="23"/>
    </location>
</feature>
<accession>A0A917AT68</accession>
<dbReference type="EMBL" id="BMIS01000005">
    <property type="protein sequence ID" value="GGE68566.1"/>
    <property type="molecule type" value="Genomic_DNA"/>
</dbReference>
<keyword evidence="17" id="KW-1185">Reference proteome</keyword>
<keyword evidence="5 15" id="KW-0812">Transmembrane</keyword>
<feature type="transmembrane region" description="Helical" evidence="15">
    <location>
        <begin position="187"/>
        <end position="207"/>
    </location>
</feature>
<dbReference type="PANTHER" id="PTHR48086:SF3">
    <property type="entry name" value="SODIUM_PROLINE SYMPORTER"/>
    <property type="match status" value="1"/>
</dbReference>
<comment type="catalytic activity">
    <reaction evidence="12">
        <text>L-proline(in) + Na(+)(in) = L-proline(out) + Na(+)(out)</text>
        <dbReference type="Rhea" id="RHEA:28967"/>
        <dbReference type="ChEBI" id="CHEBI:29101"/>
        <dbReference type="ChEBI" id="CHEBI:60039"/>
    </reaction>
</comment>
<comment type="caution">
    <text evidence="16">The sequence shown here is derived from an EMBL/GenBank/DDBJ whole genome shotgun (WGS) entry which is preliminary data.</text>
</comment>
<comment type="similarity">
    <text evidence="2 13">Belongs to the sodium:solute symporter (SSF) (TC 2.A.21) family.</text>
</comment>
<dbReference type="InterPro" id="IPR001734">
    <property type="entry name" value="Na/solute_symporter"/>
</dbReference>
<evidence type="ECO:0000256" key="13">
    <source>
        <dbReference type="RuleBase" id="RU362091"/>
    </source>
</evidence>
<organism evidence="16 17">
    <name type="scientific">Nesterenkonia cremea</name>
    <dbReference type="NCBI Taxonomy" id="1882340"/>
    <lineage>
        <taxon>Bacteria</taxon>
        <taxon>Bacillati</taxon>
        <taxon>Actinomycetota</taxon>
        <taxon>Actinomycetes</taxon>
        <taxon>Micrococcales</taxon>
        <taxon>Micrococcaceae</taxon>
        <taxon>Nesterenkonia</taxon>
    </lineage>
</organism>
<evidence type="ECO:0000256" key="12">
    <source>
        <dbReference type="ARBA" id="ARBA00033708"/>
    </source>
</evidence>
<dbReference type="GO" id="GO:0015293">
    <property type="term" value="F:symporter activity"/>
    <property type="evidence" value="ECO:0007669"/>
    <property type="project" value="UniProtKB-KW"/>
</dbReference>
<evidence type="ECO:0000313" key="16">
    <source>
        <dbReference type="EMBL" id="GGE68566.1"/>
    </source>
</evidence>
<dbReference type="PANTHER" id="PTHR48086">
    <property type="entry name" value="SODIUM/PROLINE SYMPORTER-RELATED"/>
    <property type="match status" value="1"/>
</dbReference>
<feature type="region of interest" description="Disordered" evidence="14">
    <location>
        <begin position="504"/>
        <end position="532"/>
    </location>
</feature>
<feature type="transmembrane region" description="Helical" evidence="15">
    <location>
        <begin position="158"/>
        <end position="180"/>
    </location>
</feature>
<dbReference type="AlphaFoldDB" id="A0A917AT68"/>
<evidence type="ECO:0000256" key="7">
    <source>
        <dbReference type="ARBA" id="ARBA00022989"/>
    </source>
</evidence>
<reference evidence="16" key="1">
    <citation type="journal article" date="2014" name="Int. J. Syst. Evol. Microbiol.">
        <title>Complete genome sequence of Corynebacterium casei LMG S-19264T (=DSM 44701T), isolated from a smear-ripened cheese.</title>
        <authorList>
            <consortium name="US DOE Joint Genome Institute (JGI-PGF)"/>
            <person name="Walter F."/>
            <person name="Albersmeier A."/>
            <person name="Kalinowski J."/>
            <person name="Ruckert C."/>
        </authorList>
    </citation>
    <scope>NUCLEOTIDE SEQUENCE</scope>
    <source>
        <strain evidence="16">CGMCC 1.15388</strain>
    </source>
</reference>
<evidence type="ECO:0000256" key="15">
    <source>
        <dbReference type="SAM" id="Phobius"/>
    </source>
</evidence>
<keyword evidence="9" id="KW-0406">Ion transport</keyword>
<evidence type="ECO:0000256" key="9">
    <source>
        <dbReference type="ARBA" id="ARBA00023065"/>
    </source>
</evidence>
<dbReference type="Proteomes" id="UP000633136">
    <property type="component" value="Unassembled WGS sequence"/>
</dbReference>
<feature type="transmembrane region" description="Helical" evidence="15">
    <location>
        <begin position="407"/>
        <end position="425"/>
    </location>
</feature>
<keyword evidence="10 15" id="KW-0472">Membrane</keyword>
<evidence type="ECO:0000313" key="17">
    <source>
        <dbReference type="Proteomes" id="UP000633136"/>
    </source>
</evidence>
<evidence type="ECO:0000256" key="5">
    <source>
        <dbReference type="ARBA" id="ARBA00022692"/>
    </source>
</evidence>
<evidence type="ECO:0000256" key="3">
    <source>
        <dbReference type="ARBA" id="ARBA00022448"/>
    </source>
</evidence>
<feature type="transmembrane region" description="Helical" evidence="15">
    <location>
        <begin position="328"/>
        <end position="358"/>
    </location>
</feature>
<dbReference type="Pfam" id="PF00474">
    <property type="entry name" value="SSF"/>
    <property type="match status" value="1"/>
</dbReference>
<feature type="transmembrane region" description="Helical" evidence="15">
    <location>
        <begin position="121"/>
        <end position="146"/>
    </location>
</feature>
<reference evidence="16" key="2">
    <citation type="submission" date="2020-09" db="EMBL/GenBank/DDBJ databases">
        <authorList>
            <person name="Sun Q."/>
            <person name="Zhou Y."/>
        </authorList>
    </citation>
    <scope>NUCLEOTIDE SEQUENCE</scope>
    <source>
        <strain evidence="16">CGMCC 1.15388</strain>
    </source>
</reference>
<proteinExistence type="inferred from homology"/>
<evidence type="ECO:0000256" key="1">
    <source>
        <dbReference type="ARBA" id="ARBA00004651"/>
    </source>
</evidence>
<dbReference type="RefSeq" id="WP_188684250.1">
    <property type="nucleotide sequence ID" value="NZ_BMIS01000005.1"/>
</dbReference>
<dbReference type="InterPro" id="IPR050277">
    <property type="entry name" value="Sodium:Solute_Symporter"/>
</dbReference>
<evidence type="ECO:0000256" key="11">
    <source>
        <dbReference type="ARBA" id="ARBA00023201"/>
    </source>
</evidence>
<keyword evidence="8" id="KW-0915">Sodium</keyword>
<evidence type="ECO:0000256" key="4">
    <source>
        <dbReference type="ARBA" id="ARBA00022475"/>
    </source>
</evidence>
<feature type="transmembrane region" description="Helical" evidence="15">
    <location>
        <begin position="240"/>
        <end position="263"/>
    </location>
</feature>
<keyword evidence="4" id="KW-1003">Cell membrane</keyword>
<evidence type="ECO:0000256" key="14">
    <source>
        <dbReference type="SAM" id="MobiDB-lite"/>
    </source>
</evidence>
<comment type="subcellular location">
    <subcellularLocation>
        <location evidence="1">Cell membrane</location>
        <topology evidence="1">Multi-pass membrane protein</topology>
    </subcellularLocation>
</comment>
<dbReference type="InterPro" id="IPR038377">
    <property type="entry name" value="Na/Glc_symporter_sf"/>
</dbReference>
<evidence type="ECO:0000256" key="2">
    <source>
        <dbReference type="ARBA" id="ARBA00006434"/>
    </source>
</evidence>
<evidence type="ECO:0000256" key="8">
    <source>
        <dbReference type="ARBA" id="ARBA00023053"/>
    </source>
</evidence>
<feature type="transmembrane region" description="Helical" evidence="15">
    <location>
        <begin position="432"/>
        <end position="448"/>
    </location>
</feature>
<protein>
    <submittedName>
        <fullName evidence="16">Sodium/panthothenate symporter</fullName>
    </submittedName>
</protein>
<dbReference type="GO" id="GO:0006814">
    <property type="term" value="P:sodium ion transport"/>
    <property type="evidence" value="ECO:0007669"/>
    <property type="project" value="UniProtKB-KW"/>
</dbReference>
<feature type="transmembrane region" description="Helical" evidence="15">
    <location>
        <begin position="71"/>
        <end position="92"/>
    </location>
</feature>
<keyword evidence="3" id="KW-0813">Transport</keyword>
<feature type="transmembrane region" description="Helical" evidence="15">
    <location>
        <begin position="379"/>
        <end position="401"/>
    </location>
</feature>
<feature type="transmembrane region" description="Helical" evidence="15">
    <location>
        <begin position="43"/>
        <end position="65"/>
    </location>
</feature>
<keyword evidence="7 15" id="KW-1133">Transmembrane helix</keyword>
<keyword evidence="11" id="KW-0739">Sodium transport</keyword>